<dbReference type="Proteomes" id="UP000010087">
    <property type="component" value="Chromosome 2"/>
</dbReference>
<feature type="compositionally biased region" description="Basic residues" evidence="1">
    <location>
        <begin position="193"/>
        <end position="207"/>
    </location>
</feature>
<feature type="region of interest" description="Disordered" evidence="1">
    <location>
        <begin position="137"/>
        <end position="158"/>
    </location>
</feature>
<gene>
    <name evidence="2" type="ordered locus">BP1026B_II1653</name>
</gene>
<proteinExistence type="predicted"/>
<reference evidence="2 3" key="1">
    <citation type="journal article" date="2012" name="PLoS ONE">
        <title>Evolution of Burkholderia pseudomallei in recurrent melioidosis.</title>
        <authorList>
            <person name="Hayden H.S."/>
            <person name="Lim R."/>
            <person name="Brittnacher M.J."/>
            <person name="Sims E.H."/>
            <person name="Ramage E.R."/>
            <person name="Fong C."/>
            <person name="Wu Z."/>
            <person name="Crist E."/>
            <person name="Chang J."/>
            <person name="Zhou Y."/>
            <person name="Radey M."/>
            <person name="Rohmer L."/>
            <person name="Haugen E."/>
            <person name="Gillett W."/>
            <person name="Wuthiekanun V."/>
            <person name="Peacock S.J."/>
            <person name="Kaul R."/>
            <person name="Miller S.I."/>
            <person name="Manoil C."/>
            <person name="Jacobs M.A."/>
        </authorList>
    </citation>
    <scope>NUCLEOTIDE SEQUENCE [LARGE SCALE GENOMIC DNA]</scope>
    <source>
        <strain evidence="2 3">1026b</strain>
    </source>
</reference>
<dbReference type="RefSeq" id="WP_004551897.1">
    <property type="nucleotide sequence ID" value="NC_017832.1"/>
</dbReference>
<sequence length="207" mass="22353">MQPMQSAAACDSHRFVNLPTVVQYESFGRARAGACVAVSFPSSCGAVRASSHRSSRSPGAEQPIIEPARHADAMRTATARVGRAAIERPSRNYARMSSGHRAAVRPAGSHRVIRDVVFSHHRRTPRHPLSRTNSAIAHAAPSRFSTSNPKPKQSGLTRITSRINGIFTKTILNNPNEYPEKFNASGAAAPARAAHRTAAHRTQPRPA</sequence>
<feature type="region of interest" description="Disordered" evidence="1">
    <location>
        <begin position="176"/>
        <end position="207"/>
    </location>
</feature>
<evidence type="ECO:0000313" key="3">
    <source>
        <dbReference type="Proteomes" id="UP000010087"/>
    </source>
</evidence>
<dbReference type="AlphaFoldDB" id="A0A0H3HVS6"/>
<evidence type="ECO:0000256" key="1">
    <source>
        <dbReference type="SAM" id="MobiDB-lite"/>
    </source>
</evidence>
<organism evidence="2 3">
    <name type="scientific">Burkholderia pseudomallei (strain 1026b)</name>
    <dbReference type="NCBI Taxonomy" id="884204"/>
    <lineage>
        <taxon>Bacteria</taxon>
        <taxon>Pseudomonadati</taxon>
        <taxon>Pseudomonadota</taxon>
        <taxon>Betaproteobacteria</taxon>
        <taxon>Burkholderiales</taxon>
        <taxon>Burkholderiaceae</taxon>
        <taxon>Burkholderia</taxon>
        <taxon>pseudomallei group</taxon>
    </lineage>
</organism>
<evidence type="ECO:0000313" key="2">
    <source>
        <dbReference type="EMBL" id="AFI69889.1"/>
    </source>
</evidence>
<dbReference type="KEGG" id="bpz:BP1026B_II1653"/>
<dbReference type="EMBL" id="CP002834">
    <property type="protein sequence ID" value="AFI69889.1"/>
    <property type="molecule type" value="Genomic_DNA"/>
</dbReference>
<dbReference type="PATRIC" id="fig|884204.3.peg.6040"/>
<accession>A0A0H3HVS6</accession>
<feature type="compositionally biased region" description="Polar residues" evidence="1">
    <location>
        <begin position="143"/>
        <end position="158"/>
    </location>
</feature>
<protein>
    <submittedName>
        <fullName evidence="2">Uncharacterized protein</fullName>
    </submittedName>
</protein>
<name>A0A0H3HVS6_BURP2</name>